<feature type="compositionally biased region" description="Pro residues" evidence="1">
    <location>
        <begin position="184"/>
        <end position="193"/>
    </location>
</feature>
<proteinExistence type="predicted"/>
<evidence type="ECO:0000313" key="3">
    <source>
        <dbReference type="Proteomes" id="UP000026960"/>
    </source>
</evidence>
<dbReference type="Proteomes" id="UP000026960">
    <property type="component" value="Chromosome 10"/>
</dbReference>
<organism evidence="2">
    <name type="scientific">Oryza barthii</name>
    <dbReference type="NCBI Taxonomy" id="65489"/>
    <lineage>
        <taxon>Eukaryota</taxon>
        <taxon>Viridiplantae</taxon>
        <taxon>Streptophyta</taxon>
        <taxon>Embryophyta</taxon>
        <taxon>Tracheophyta</taxon>
        <taxon>Spermatophyta</taxon>
        <taxon>Magnoliopsida</taxon>
        <taxon>Liliopsida</taxon>
        <taxon>Poales</taxon>
        <taxon>Poaceae</taxon>
        <taxon>BOP clade</taxon>
        <taxon>Oryzoideae</taxon>
        <taxon>Oryzeae</taxon>
        <taxon>Oryzinae</taxon>
        <taxon>Oryza</taxon>
    </lineage>
</organism>
<dbReference type="HOGENOM" id="CLU_070437_1_0_1"/>
<dbReference type="PANTHER" id="PTHR31065">
    <property type="entry name" value="PLATZ TRANSCRIPTION FACTOR FAMILY PROTEIN"/>
    <property type="match status" value="1"/>
</dbReference>
<dbReference type="STRING" id="65489.A0A0D3HGW5"/>
<dbReference type="InterPro" id="IPR006734">
    <property type="entry name" value="PLATZ"/>
</dbReference>
<sequence>MAIDHESPFKELRLKNRRIMGGGGPEPEEEEAVAHGEQWPRWLSPLLSASFFSQCKVHADSHRSGECNMFCLDCAADADAAAAALCSLCLAHNHRDHHTIQIRRSSYHDVIRVSDIQRFMDIGGVQTYVINSARVVFLNERPQHKAGKGAVANICERLRHAHAMASTSDSDNSTSPAKRSFTPSTPPPPPTLPPKRRKGIPHRAPFGSLIVEY</sequence>
<reference evidence="2" key="2">
    <citation type="submission" date="2015-03" db="UniProtKB">
        <authorList>
            <consortium name="EnsemblPlants"/>
        </authorList>
    </citation>
    <scope>IDENTIFICATION</scope>
</reference>
<evidence type="ECO:0000313" key="2">
    <source>
        <dbReference type="EnsemblPlants" id="OBART10G19400.1"/>
    </source>
</evidence>
<dbReference type="Gramene" id="OBART10G19400.1">
    <property type="protein sequence ID" value="OBART10G19400.1"/>
    <property type="gene ID" value="OBART10G19400"/>
</dbReference>
<dbReference type="PaxDb" id="65489-OBART10G19400.1"/>
<dbReference type="eggNOG" id="ENOG502QQYG">
    <property type="taxonomic scope" value="Eukaryota"/>
</dbReference>
<feature type="compositionally biased region" description="Polar residues" evidence="1">
    <location>
        <begin position="165"/>
        <end position="177"/>
    </location>
</feature>
<reference evidence="2" key="1">
    <citation type="journal article" date="2009" name="Rice">
        <title>De Novo Next Generation Sequencing of Plant Genomes.</title>
        <authorList>
            <person name="Rounsley S."/>
            <person name="Marri P.R."/>
            <person name="Yu Y."/>
            <person name="He R."/>
            <person name="Sisneros N."/>
            <person name="Goicoechea J.L."/>
            <person name="Lee S.J."/>
            <person name="Angelova A."/>
            <person name="Kudrna D."/>
            <person name="Luo M."/>
            <person name="Affourtit J."/>
            <person name="Desany B."/>
            <person name="Knight J."/>
            <person name="Niazi F."/>
            <person name="Egholm M."/>
            <person name="Wing R.A."/>
        </authorList>
    </citation>
    <scope>NUCLEOTIDE SEQUENCE [LARGE SCALE GENOMIC DNA]</scope>
    <source>
        <strain evidence="2">cv. IRGC 105608</strain>
    </source>
</reference>
<accession>A0A0D3HGW5</accession>
<dbReference type="EnsemblPlants" id="OBART10G19400.1">
    <property type="protein sequence ID" value="OBART10G19400.1"/>
    <property type="gene ID" value="OBART10G19400"/>
</dbReference>
<dbReference type="Pfam" id="PF04640">
    <property type="entry name" value="PLATZ"/>
    <property type="match status" value="1"/>
</dbReference>
<protein>
    <recommendedName>
        <fullName evidence="4">B box-type domain-containing protein</fullName>
    </recommendedName>
</protein>
<keyword evidence="3" id="KW-1185">Reference proteome</keyword>
<dbReference type="AlphaFoldDB" id="A0A0D3HGW5"/>
<dbReference type="PANTHER" id="PTHR31065:SF36">
    <property type="entry name" value="EXPRESSED PROTEIN"/>
    <property type="match status" value="1"/>
</dbReference>
<feature type="region of interest" description="Disordered" evidence="1">
    <location>
        <begin position="164"/>
        <end position="213"/>
    </location>
</feature>
<evidence type="ECO:0000256" key="1">
    <source>
        <dbReference type="SAM" id="MobiDB-lite"/>
    </source>
</evidence>
<name>A0A0D3HGW5_9ORYZ</name>
<evidence type="ECO:0008006" key="4">
    <source>
        <dbReference type="Google" id="ProtNLM"/>
    </source>
</evidence>